<dbReference type="AlphaFoldDB" id="A0A8X6R4Z6"/>
<evidence type="ECO:0000256" key="1">
    <source>
        <dbReference type="SAM" id="Phobius"/>
    </source>
</evidence>
<keyword evidence="1" id="KW-0812">Transmembrane</keyword>
<gene>
    <name evidence="2" type="ORF">NPIL_332841</name>
</gene>
<evidence type="ECO:0000313" key="3">
    <source>
        <dbReference type="Proteomes" id="UP000887013"/>
    </source>
</evidence>
<reference evidence="2" key="1">
    <citation type="submission" date="2020-08" db="EMBL/GenBank/DDBJ databases">
        <title>Multicomponent nature underlies the extraordinary mechanical properties of spider dragline silk.</title>
        <authorList>
            <person name="Kono N."/>
            <person name="Nakamura H."/>
            <person name="Mori M."/>
            <person name="Yoshida Y."/>
            <person name="Ohtoshi R."/>
            <person name="Malay A.D."/>
            <person name="Moran D.A.P."/>
            <person name="Tomita M."/>
            <person name="Numata K."/>
            <person name="Arakawa K."/>
        </authorList>
    </citation>
    <scope>NUCLEOTIDE SEQUENCE</scope>
</reference>
<proteinExistence type="predicted"/>
<dbReference type="EMBL" id="BMAW01040484">
    <property type="protein sequence ID" value="GFU59821.1"/>
    <property type="molecule type" value="Genomic_DNA"/>
</dbReference>
<name>A0A8X6R4Z6_NEPPI</name>
<keyword evidence="1" id="KW-1133">Transmembrane helix</keyword>
<feature type="transmembrane region" description="Helical" evidence="1">
    <location>
        <begin position="99"/>
        <end position="119"/>
    </location>
</feature>
<organism evidence="2 3">
    <name type="scientific">Nephila pilipes</name>
    <name type="common">Giant wood spider</name>
    <name type="synonym">Nephila maculata</name>
    <dbReference type="NCBI Taxonomy" id="299642"/>
    <lineage>
        <taxon>Eukaryota</taxon>
        <taxon>Metazoa</taxon>
        <taxon>Ecdysozoa</taxon>
        <taxon>Arthropoda</taxon>
        <taxon>Chelicerata</taxon>
        <taxon>Arachnida</taxon>
        <taxon>Araneae</taxon>
        <taxon>Araneomorphae</taxon>
        <taxon>Entelegynae</taxon>
        <taxon>Araneoidea</taxon>
        <taxon>Nephilidae</taxon>
        <taxon>Nephila</taxon>
    </lineage>
</organism>
<accession>A0A8X6R4Z6</accession>
<dbReference type="OrthoDB" id="6421848at2759"/>
<evidence type="ECO:0000313" key="2">
    <source>
        <dbReference type="EMBL" id="GFU59821.1"/>
    </source>
</evidence>
<keyword evidence="3" id="KW-1185">Reference proteome</keyword>
<keyword evidence="1" id="KW-0472">Membrane</keyword>
<dbReference type="Proteomes" id="UP000887013">
    <property type="component" value="Unassembled WGS sequence"/>
</dbReference>
<sequence length="163" mass="19212">MANHNLGFKFIRDVIRYVLIEYWPGIHWTPCGIFVHQNHDSPFTPSVQRIIQNTLDNNVVWIYKEYDNHFPTKNISAQQHYGFCLELTERMGEPQPENLTLYFLAICVTVSLITALSVLYDVREAPHISHILLFSYFAELVNLGAITDTFWEELQYMCELWLR</sequence>
<protein>
    <submittedName>
        <fullName evidence="2">Uncharacterized protein</fullName>
    </submittedName>
</protein>
<comment type="caution">
    <text evidence="2">The sequence shown here is derived from an EMBL/GenBank/DDBJ whole genome shotgun (WGS) entry which is preliminary data.</text>
</comment>